<dbReference type="HAMAP" id="MF_00251">
    <property type="entry name" value="Ribosomal_bL36"/>
    <property type="match status" value="1"/>
</dbReference>
<dbReference type="SUPFAM" id="SSF57840">
    <property type="entry name" value="Ribosomal protein L36"/>
    <property type="match status" value="1"/>
</dbReference>
<dbReference type="GO" id="GO:1990904">
    <property type="term" value="C:ribonucleoprotein complex"/>
    <property type="evidence" value="ECO:0007669"/>
    <property type="project" value="UniProtKB-KW"/>
</dbReference>
<dbReference type="GO" id="GO:0006412">
    <property type="term" value="P:translation"/>
    <property type="evidence" value="ECO:0007669"/>
    <property type="project" value="InterPro"/>
</dbReference>
<gene>
    <name evidence="5" type="ORF">K490DRAFT_59572</name>
</gene>
<evidence type="ECO:0000256" key="3">
    <source>
        <dbReference type="ARBA" id="ARBA00023274"/>
    </source>
</evidence>
<comment type="caution">
    <text evidence="5">The sequence shown here is derived from an EMBL/GenBank/DDBJ whole genome shotgun (WGS) entry which is preliminary data.</text>
</comment>
<dbReference type="GO" id="GO:0003735">
    <property type="term" value="F:structural constituent of ribosome"/>
    <property type="evidence" value="ECO:0007669"/>
    <property type="project" value="InterPro"/>
</dbReference>
<dbReference type="AlphaFoldDB" id="A0A9P4LVU1"/>
<organism evidence="5 6">
    <name type="scientific">Saccharata proteae CBS 121410</name>
    <dbReference type="NCBI Taxonomy" id="1314787"/>
    <lineage>
        <taxon>Eukaryota</taxon>
        <taxon>Fungi</taxon>
        <taxon>Dikarya</taxon>
        <taxon>Ascomycota</taxon>
        <taxon>Pezizomycotina</taxon>
        <taxon>Dothideomycetes</taxon>
        <taxon>Dothideomycetes incertae sedis</taxon>
        <taxon>Botryosphaeriales</taxon>
        <taxon>Saccharataceae</taxon>
        <taxon>Saccharata</taxon>
    </lineage>
</organism>
<evidence type="ECO:0000313" key="5">
    <source>
        <dbReference type="EMBL" id="KAF2084421.1"/>
    </source>
</evidence>
<dbReference type="PANTHER" id="PTHR18804:SF16">
    <property type="entry name" value="RIBOSOMAL PROTEIN"/>
    <property type="match status" value="1"/>
</dbReference>
<keyword evidence="3 4" id="KW-0687">Ribonucleoprotein</keyword>
<comment type="similarity">
    <text evidence="1 4">Belongs to the bacterial ribosomal protein bL36 family.</text>
</comment>
<evidence type="ECO:0000256" key="2">
    <source>
        <dbReference type="ARBA" id="ARBA00022980"/>
    </source>
</evidence>
<name>A0A9P4LVU1_9PEZI</name>
<dbReference type="Pfam" id="PF00444">
    <property type="entry name" value="Ribosomal_L36"/>
    <property type="match status" value="1"/>
</dbReference>
<dbReference type="PANTHER" id="PTHR18804">
    <property type="entry name" value="RIBOSOMAL PROTEIN"/>
    <property type="match status" value="1"/>
</dbReference>
<dbReference type="InterPro" id="IPR052010">
    <property type="entry name" value="Ribosomal_LSU_bL36"/>
</dbReference>
<dbReference type="InterPro" id="IPR000473">
    <property type="entry name" value="Ribosomal_bL36"/>
</dbReference>
<keyword evidence="6" id="KW-1185">Reference proteome</keyword>
<dbReference type="NCBIfam" id="TIGR01022">
    <property type="entry name" value="rpmJ_bact"/>
    <property type="match status" value="1"/>
</dbReference>
<sequence length="109" mass="11814">MLLPTLLLPRTLLRPATKTLPTLATRTFFSATTTTSIPQRIGATTTRPRLAIAATSAENAGSSVGQVRGMKVRSSVKKLCDGCKSVRRKGGKYVYIICSKNPKHKQRQG</sequence>
<dbReference type="Proteomes" id="UP000799776">
    <property type="component" value="Unassembled WGS sequence"/>
</dbReference>
<evidence type="ECO:0000313" key="6">
    <source>
        <dbReference type="Proteomes" id="UP000799776"/>
    </source>
</evidence>
<dbReference type="EMBL" id="ML978741">
    <property type="protein sequence ID" value="KAF2084421.1"/>
    <property type="molecule type" value="Genomic_DNA"/>
</dbReference>
<evidence type="ECO:0000256" key="1">
    <source>
        <dbReference type="ARBA" id="ARBA00007645"/>
    </source>
</evidence>
<proteinExistence type="inferred from homology"/>
<protein>
    <recommendedName>
        <fullName evidence="4">Ribosomal protein</fullName>
    </recommendedName>
</protein>
<accession>A0A9P4LVU1</accession>
<keyword evidence="2 4" id="KW-0689">Ribosomal protein</keyword>
<dbReference type="GO" id="GO:0005840">
    <property type="term" value="C:ribosome"/>
    <property type="evidence" value="ECO:0007669"/>
    <property type="project" value="UniProtKB-KW"/>
</dbReference>
<dbReference type="InterPro" id="IPR035977">
    <property type="entry name" value="Ribosomal_bL36_sp"/>
</dbReference>
<reference evidence="5" key="1">
    <citation type="journal article" date="2020" name="Stud. Mycol.">
        <title>101 Dothideomycetes genomes: a test case for predicting lifestyles and emergence of pathogens.</title>
        <authorList>
            <person name="Haridas S."/>
            <person name="Albert R."/>
            <person name="Binder M."/>
            <person name="Bloem J."/>
            <person name="Labutti K."/>
            <person name="Salamov A."/>
            <person name="Andreopoulos B."/>
            <person name="Baker S."/>
            <person name="Barry K."/>
            <person name="Bills G."/>
            <person name="Bluhm B."/>
            <person name="Cannon C."/>
            <person name="Castanera R."/>
            <person name="Culley D."/>
            <person name="Daum C."/>
            <person name="Ezra D."/>
            <person name="Gonzalez J."/>
            <person name="Henrissat B."/>
            <person name="Kuo A."/>
            <person name="Liang C."/>
            <person name="Lipzen A."/>
            <person name="Lutzoni F."/>
            <person name="Magnuson J."/>
            <person name="Mondo S."/>
            <person name="Nolan M."/>
            <person name="Ohm R."/>
            <person name="Pangilinan J."/>
            <person name="Park H.-J."/>
            <person name="Ramirez L."/>
            <person name="Alfaro M."/>
            <person name="Sun H."/>
            <person name="Tritt A."/>
            <person name="Yoshinaga Y."/>
            <person name="Zwiers L.-H."/>
            <person name="Turgeon B."/>
            <person name="Goodwin S."/>
            <person name="Spatafora J."/>
            <person name="Crous P."/>
            <person name="Grigoriev I."/>
        </authorList>
    </citation>
    <scope>NUCLEOTIDE SEQUENCE</scope>
    <source>
        <strain evidence="5">CBS 121410</strain>
    </source>
</reference>
<evidence type="ECO:0000256" key="4">
    <source>
        <dbReference type="RuleBase" id="RU000570"/>
    </source>
</evidence>
<dbReference type="OrthoDB" id="10265903at2759"/>